<dbReference type="PANTHER" id="PTHR46066:SF2">
    <property type="entry name" value="CHITINASE DOMAIN-CONTAINING PROTEIN 1"/>
    <property type="match status" value="1"/>
</dbReference>
<dbReference type="Proteomes" id="UP000823883">
    <property type="component" value="Unassembled WGS sequence"/>
</dbReference>
<dbReference type="Pfam" id="PF00704">
    <property type="entry name" value="Glyco_hydro_18"/>
    <property type="match status" value="1"/>
</dbReference>
<sequence>MEIYVVRAGDTAWAIARKFGIPLERLMWDNQLEEAVPLVVGQALVIRRGQEEGRKRPVISVGYAYPFIRTEILEETITYLTDVYVFSYRFDREARLIGPDTPDERMLEEIRALSGSPVLVLSSLDENGSFDRELLSWFLGDLAAQDEIIRQTAETVREKGFQGVDVDFEYAKEEDSQAFADFVWKIREVINGMGYPVSVTLAPKTRDDQPGALYEGTDYRLLGEAADQALLMTYEWGYSRGQPMAVAPVNLVRRVVDYAVSRIPREKLLLGIPNYGYDWPLPFCQGETAAKSIGNVEAVRLAAEKGAEIFYDETSQAPYFHYRAEGTEHVVWFEDPRSIRAKLQTVEDYGLAGAGYWQIMRMFRANWLLLADHFAVCKRTMR</sequence>
<dbReference type="EMBL" id="DWWL01000072">
    <property type="protein sequence ID" value="HJC48607.1"/>
    <property type="molecule type" value="Genomic_DNA"/>
</dbReference>
<dbReference type="Gene3D" id="3.10.350.10">
    <property type="entry name" value="LysM domain"/>
    <property type="match status" value="1"/>
</dbReference>
<evidence type="ECO:0000313" key="6">
    <source>
        <dbReference type="Proteomes" id="UP000823883"/>
    </source>
</evidence>
<dbReference type="InterPro" id="IPR036779">
    <property type="entry name" value="LysM_dom_sf"/>
</dbReference>
<dbReference type="PROSITE" id="PS51782">
    <property type="entry name" value="LYSM"/>
    <property type="match status" value="1"/>
</dbReference>
<dbReference type="GO" id="GO:0012505">
    <property type="term" value="C:endomembrane system"/>
    <property type="evidence" value="ECO:0007669"/>
    <property type="project" value="TreeGrafter"/>
</dbReference>
<dbReference type="SMART" id="SM00257">
    <property type="entry name" value="LysM"/>
    <property type="match status" value="1"/>
</dbReference>
<dbReference type="InterPro" id="IPR029070">
    <property type="entry name" value="Chitinase_insertion_sf"/>
</dbReference>
<dbReference type="Pfam" id="PF01476">
    <property type="entry name" value="LysM"/>
    <property type="match status" value="1"/>
</dbReference>
<dbReference type="SMART" id="SM00636">
    <property type="entry name" value="Glyco_18"/>
    <property type="match status" value="1"/>
</dbReference>
<accession>A0A9D2PER9</accession>
<dbReference type="GO" id="GO:0070492">
    <property type="term" value="F:oligosaccharide binding"/>
    <property type="evidence" value="ECO:0007669"/>
    <property type="project" value="TreeGrafter"/>
</dbReference>
<dbReference type="GO" id="GO:0005975">
    <property type="term" value="P:carbohydrate metabolic process"/>
    <property type="evidence" value="ECO:0007669"/>
    <property type="project" value="InterPro"/>
</dbReference>
<gene>
    <name evidence="5" type="ORF">IAA04_11195</name>
</gene>
<evidence type="ECO:0000259" key="3">
    <source>
        <dbReference type="PROSITE" id="PS51782"/>
    </source>
</evidence>
<evidence type="ECO:0000259" key="4">
    <source>
        <dbReference type="PROSITE" id="PS51910"/>
    </source>
</evidence>
<keyword evidence="2" id="KW-0326">Glycosidase</keyword>
<comment type="caution">
    <text evidence="5">The sequence shown here is derived from an EMBL/GenBank/DDBJ whole genome shotgun (WGS) entry which is preliminary data.</text>
</comment>
<protein>
    <submittedName>
        <fullName evidence="5">LysM peptidoglycan-binding domain-containing protein</fullName>
    </submittedName>
</protein>
<reference evidence="5" key="2">
    <citation type="submission" date="2021-04" db="EMBL/GenBank/DDBJ databases">
        <authorList>
            <person name="Gilroy R."/>
        </authorList>
    </citation>
    <scope>NUCLEOTIDE SEQUENCE</scope>
    <source>
        <strain evidence="5">CHK183-5548</strain>
    </source>
</reference>
<dbReference type="Gene3D" id="3.20.20.80">
    <property type="entry name" value="Glycosidases"/>
    <property type="match status" value="1"/>
</dbReference>
<evidence type="ECO:0000256" key="2">
    <source>
        <dbReference type="ARBA" id="ARBA00023295"/>
    </source>
</evidence>
<evidence type="ECO:0000256" key="1">
    <source>
        <dbReference type="ARBA" id="ARBA00022801"/>
    </source>
</evidence>
<dbReference type="AlphaFoldDB" id="A0A9D2PER9"/>
<dbReference type="PANTHER" id="PTHR46066">
    <property type="entry name" value="CHITINASE DOMAIN-CONTAINING PROTEIN 1 FAMILY MEMBER"/>
    <property type="match status" value="1"/>
</dbReference>
<feature type="domain" description="LysM" evidence="3">
    <location>
        <begin position="2"/>
        <end position="46"/>
    </location>
</feature>
<keyword evidence="1" id="KW-0378">Hydrolase</keyword>
<dbReference type="GO" id="GO:0008061">
    <property type="term" value="F:chitin binding"/>
    <property type="evidence" value="ECO:0007669"/>
    <property type="project" value="InterPro"/>
</dbReference>
<proteinExistence type="predicted"/>
<reference evidence="5" key="1">
    <citation type="journal article" date="2021" name="PeerJ">
        <title>Extensive microbial diversity within the chicken gut microbiome revealed by metagenomics and culture.</title>
        <authorList>
            <person name="Gilroy R."/>
            <person name="Ravi A."/>
            <person name="Getino M."/>
            <person name="Pursley I."/>
            <person name="Horton D.L."/>
            <person name="Alikhan N.F."/>
            <person name="Baker D."/>
            <person name="Gharbi K."/>
            <person name="Hall N."/>
            <person name="Watson M."/>
            <person name="Adriaenssens E.M."/>
            <person name="Foster-Nyarko E."/>
            <person name="Jarju S."/>
            <person name="Secka A."/>
            <person name="Antonio M."/>
            <person name="Oren A."/>
            <person name="Chaudhuri R.R."/>
            <person name="La Ragione R."/>
            <person name="Hildebrand F."/>
            <person name="Pallen M.J."/>
        </authorList>
    </citation>
    <scope>NUCLEOTIDE SEQUENCE</scope>
    <source>
        <strain evidence="5">CHK183-5548</strain>
    </source>
</reference>
<dbReference type="CDD" id="cd02874">
    <property type="entry name" value="GH18_CFLE_spore_hydrolase"/>
    <property type="match status" value="1"/>
</dbReference>
<organism evidence="5 6">
    <name type="scientific">Candidatus Lachnoclostridium pullistercoris</name>
    <dbReference type="NCBI Taxonomy" id="2838632"/>
    <lineage>
        <taxon>Bacteria</taxon>
        <taxon>Bacillati</taxon>
        <taxon>Bacillota</taxon>
        <taxon>Clostridia</taxon>
        <taxon>Lachnospirales</taxon>
        <taxon>Lachnospiraceae</taxon>
    </lineage>
</organism>
<dbReference type="GO" id="GO:0016798">
    <property type="term" value="F:hydrolase activity, acting on glycosyl bonds"/>
    <property type="evidence" value="ECO:0007669"/>
    <property type="project" value="UniProtKB-KW"/>
</dbReference>
<name>A0A9D2PER9_9FIRM</name>
<feature type="domain" description="GH18" evidence="4">
    <location>
        <begin position="58"/>
        <end position="382"/>
    </location>
</feature>
<dbReference type="PROSITE" id="PS51910">
    <property type="entry name" value="GH18_2"/>
    <property type="match status" value="1"/>
</dbReference>
<dbReference type="InterPro" id="IPR011583">
    <property type="entry name" value="Chitinase_II/V-like_cat"/>
</dbReference>
<dbReference type="InterPro" id="IPR017853">
    <property type="entry name" value="GH"/>
</dbReference>
<dbReference type="Gene3D" id="3.10.50.10">
    <property type="match status" value="1"/>
</dbReference>
<dbReference type="SUPFAM" id="SSF51445">
    <property type="entry name" value="(Trans)glycosidases"/>
    <property type="match status" value="1"/>
</dbReference>
<dbReference type="CDD" id="cd00118">
    <property type="entry name" value="LysM"/>
    <property type="match status" value="1"/>
</dbReference>
<dbReference type="InterPro" id="IPR001223">
    <property type="entry name" value="Glyco_hydro18_cat"/>
</dbReference>
<dbReference type="InterPro" id="IPR041704">
    <property type="entry name" value="CFLE_GH18"/>
</dbReference>
<evidence type="ECO:0000313" key="5">
    <source>
        <dbReference type="EMBL" id="HJC48607.1"/>
    </source>
</evidence>
<dbReference type="InterPro" id="IPR018392">
    <property type="entry name" value="LysM"/>
</dbReference>
<dbReference type="SUPFAM" id="SSF54106">
    <property type="entry name" value="LysM domain"/>
    <property type="match status" value="1"/>
</dbReference>